<dbReference type="OrthoDB" id="4143330at2759"/>
<protein>
    <recommendedName>
        <fullName evidence="4">Tachykinin family protein</fullName>
    </recommendedName>
</protein>
<evidence type="ECO:0000256" key="1">
    <source>
        <dbReference type="SAM" id="MobiDB-lite"/>
    </source>
</evidence>
<evidence type="ECO:0000313" key="3">
    <source>
        <dbReference type="Proteomes" id="UP000019471"/>
    </source>
</evidence>
<feature type="region of interest" description="Disordered" evidence="1">
    <location>
        <begin position="87"/>
        <end position="121"/>
    </location>
</feature>
<dbReference type="EMBL" id="AMGX01000002">
    <property type="protein sequence ID" value="EXJ74971.1"/>
    <property type="molecule type" value="Genomic_DNA"/>
</dbReference>
<comment type="caution">
    <text evidence="2">The sequence shown here is derived from an EMBL/GenBank/DDBJ whole genome shotgun (WGS) entry which is preliminary data.</text>
</comment>
<name>W9XDD6_9EURO</name>
<dbReference type="Proteomes" id="UP000019471">
    <property type="component" value="Unassembled WGS sequence"/>
</dbReference>
<organism evidence="2 3">
    <name type="scientific">Cladophialophora psammophila CBS 110553</name>
    <dbReference type="NCBI Taxonomy" id="1182543"/>
    <lineage>
        <taxon>Eukaryota</taxon>
        <taxon>Fungi</taxon>
        <taxon>Dikarya</taxon>
        <taxon>Ascomycota</taxon>
        <taxon>Pezizomycotina</taxon>
        <taxon>Eurotiomycetes</taxon>
        <taxon>Chaetothyriomycetidae</taxon>
        <taxon>Chaetothyriales</taxon>
        <taxon>Herpotrichiellaceae</taxon>
        <taxon>Cladophialophora</taxon>
    </lineage>
</organism>
<reference evidence="2 3" key="1">
    <citation type="submission" date="2013-03" db="EMBL/GenBank/DDBJ databases">
        <title>The Genome Sequence of Cladophialophora psammophila CBS 110553.</title>
        <authorList>
            <consortium name="The Broad Institute Genomics Platform"/>
            <person name="Cuomo C."/>
            <person name="de Hoog S."/>
            <person name="Gorbushina A."/>
            <person name="Walker B."/>
            <person name="Young S.K."/>
            <person name="Zeng Q."/>
            <person name="Gargeya S."/>
            <person name="Fitzgerald M."/>
            <person name="Haas B."/>
            <person name="Abouelleil A."/>
            <person name="Allen A.W."/>
            <person name="Alvarado L."/>
            <person name="Arachchi H.M."/>
            <person name="Berlin A.M."/>
            <person name="Chapman S.B."/>
            <person name="Gainer-Dewar J."/>
            <person name="Goldberg J."/>
            <person name="Griggs A."/>
            <person name="Gujja S."/>
            <person name="Hansen M."/>
            <person name="Howarth C."/>
            <person name="Imamovic A."/>
            <person name="Ireland A."/>
            <person name="Larimer J."/>
            <person name="McCowan C."/>
            <person name="Murphy C."/>
            <person name="Pearson M."/>
            <person name="Poon T.W."/>
            <person name="Priest M."/>
            <person name="Roberts A."/>
            <person name="Saif S."/>
            <person name="Shea T."/>
            <person name="Sisk P."/>
            <person name="Sykes S."/>
            <person name="Wortman J."/>
            <person name="Nusbaum C."/>
            <person name="Birren B."/>
        </authorList>
    </citation>
    <scope>NUCLEOTIDE SEQUENCE [LARGE SCALE GENOMIC DNA]</scope>
    <source>
        <strain evidence="2 3">CBS 110553</strain>
    </source>
</reference>
<feature type="compositionally biased region" description="Basic residues" evidence="1">
    <location>
        <begin position="36"/>
        <end position="51"/>
    </location>
</feature>
<proteinExistence type="predicted"/>
<dbReference type="RefSeq" id="XP_007740473.1">
    <property type="nucleotide sequence ID" value="XM_007742283.1"/>
</dbReference>
<dbReference type="PANTHER" id="PTHR37540">
    <property type="entry name" value="TRANSCRIPTION FACTOR (ACR-2), PUTATIVE-RELATED-RELATED"/>
    <property type="match status" value="1"/>
</dbReference>
<keyword evidence="3" id="KW-1185">Reference proteome</keyword>
<dbReference type="PANTHER" id="PTHR37540:SF5">
    <property type="entry name" value="TRANSCRIPTION FACTOR DOMAIN-CONTAINING PROTEIN"/>
    <property type="match status" value="1"/>
</dbReference>
<feature type="region of interest" description="Disordered" evidence="1">
    <location>
        <begin position="26"/>
        <end position="61"/>
    </location>
</feature>
<evidence type="ECO:0008006" key="4">
    <source>
        <dbReference type="Google" id="ProtNLM"/>
    </source>
</evidence>
<dbReference type="HOGENOM" id="CLU_015771_0_1_1"/>
<sequence length="592" mass="65635">MPFDRPNAADPAPDFRFVDDGALQSVKTKHSETAARRAHAARVAHQRRRERQQREQETTLTGKRGLVSESETLYLSPKSEFSFVQEVGDEDAGSGQIESSTKQPVRQIHHLPTRPANPVNRDFTVAQKTPSPAYTGASLDRWLDPVTIDPFNQFGAESLPRALRHTLDYAFDVYWPANVNSAPGDRSYSLILRRGAALYPHAFHGLVASAAMFLQRSTQDRKVALACSALVKTNRAKAIQLINEELDQLQGGVPSDDLVMAMVAVARGSVAHSRVPPASSVSKSPLARAQNLHFYSTQSLDPGYIKAFFGIIDLKGGLTGVETPSLATLAEFFDLTVSTLTGQQPKYDWRHPRQPLLTFEIGGLIIDPISVMLLKDLGSGFDRNVLGAIYPTLSMICELVIALDRLVRKAVPGPAMHDLVNARNAIQHALCRIQRLVNPVTLEQAIQETTRAALLCFSDMVIFPIPTITGVRLRLVTELYAALYACEAFEAWRQGFEGFKIWATTIGAIAAINLPLKSSFIDMLKVLLYMRFWAWEDLKMQLVNFIWWDHFCDELGQTVHEEAIRIASFPSPPPGNHQTLISHSGPDTQPHS</sequence>
<evidence type="ECO:0000313" key="2">
    <source>
        <dbReference type="EMBL" id="EXJ74971.1"/>
    </source>
</evidence>
<dbReference type="GeneID" id="19186400"/>
<gene>
    <name evidence="2" type="ORF">A1O5_01667</name>
</gene>
<accession>W9XDD6</accession>
<dbReference type="AlphaFoldDB" id="W9XDD6"/>